<feature type="compositionally biased region" description="Basic and acidic residues" evidence="1">
    <location>
        <begin position="234"/>
        <end position="249"/>
    </location>
</feature>
<dbReference type="EnsemblFungi" id="EJT77488">
    <property type="protein sequence ID" value="EJT77488"/>
    <property type="gene ID" value="GGTG_02596"/>
</dbReference>
<protein>
    <submittedName>
        <fullName evidence="2 3">Uncharacterized protein</fullName>
    </submittedName>
</protein>
<evidence type="ECO:0000256" key="1">
    <source>
        <dbReference type="SAM" id="MobiDB-lite"/>
    </source>
</evidence>
<name>J3NMT7_GAET3</name>
<dbReference type="HOGENOM" id="CLU_322115_0_0_1"/>
<feature type="region of interest" description="Disordered" evidence="1">
    <location>
        <begin position="440"/>
        <end position="510"/>
    </location>
</feature>
<feature type="region of interest" description="Disordered" evidence="1">
    <location>
        <begin position="227"/>
        <end position="291"/>
    </location>
</feature>
<dbReference type="Proteomes" id="UP000006039">
    <property type="component" value="Unassembled WGS sequence"/>
</dbReference>
<reference evidence="3" key="5">
    <citation type="submission" date="2018-04" db="UniProtKB">
        <authorList>
            <consortium name="EnsemblFungi"/>
        </authorList>
    </citation>
    <scope>IDENTIFICATION</scope>
    <source>
        <strain evidence="3">R3-111a-1</strain>
    </source>
</reference>
<reference evidence="2" key="3">
    <citation type="submission" date="2010-09" db="EMBL/GenBank/DDBJ databases">
        <title>Annotation of Gaeumannomyces graminis var. tritici R3-111a-1.</title>
        <authorList>
            <consortium name="The Broad Institute Genome Sequencing Platform"/>
            <person name="Ma L.-J."/>
            <person name="Dead R."/>
            <person name="Young S.K."/>
            <person name="Zeng Q."/>
            <person name="Gargeya S."/>
            <person name="Fitzgerald M."/>
            <person name="Haas B."/>
            <person name="Abouelleil A."/>
            <person name="Alvarado L."/>
            <person name="Arachchi H.M."/>
            <person name="Berlin A."/>
            <person name="Brown A."/>
            <person name="Chapman S.B."/>
            <person name="Chen Z."/>
            <person name="Dunbar C."/>
            <person name="Freedman E."/>
            <person name="Gearin G."/>
            <person name="Gellesch M."/>
            <person name="Goldberg J."/>
            <person name="Griggs A."/>
            <person name="Gujja S."/>
            <person name="Heiman D."/>
            <person name="Howarth C."/>
            <person name="Larson L."/>
            <person name="Lui A."/>
            <person name="MacDonald P.J.P."/>
            <person name="Mehta T."/>
            <person name="Montmayeur A."/>
            <person name="Murphy C."/>
            <person name="Neiman D."/>
            <person name="Pearson M."/>
            <person name="Priest M."/>
            <person name="Roberts A."/>
            <person name="Saif S."/>
            <person name="Shea T."/>
            <person name="Shenoy N."/>
            <person name="Sisk P."/>
            <person name="Stolte C."/>
            <person name="Sykes S."/>
            <person name="Yandava C."/>
            <person name="Wortman J."/>
            <person name="Nusbaum C."/>
            <person name="Birren B."/>
        </authorList>
    </citation>
    <scope>NUCLEOTIDE SEQUENCE</scope>
    <source>
        <strain evidence="2">R3-111a-1</strain>
    </source>
</reference>
<evidence type="ECO:0000313" key="2">
    <source>
        <dbReference type="EMBL" id="EJT77488.1"/>
    </source>
</evidence>
<feature type="compositionally biased region" description="Low complexity" evidence="1">
    <location>
        <begin position="472"/>
        <end position="493"/>
    </location>
</feature>
<feature type="region of interest" description="Disordered" evidence="1">
    <location>
        <begin position="87"/>
        <end position="215"/>
    </location>
</feature>
<reference evidence="4" key="1">
    <citation type="submission" date="2010-07" db="EMBL/GenBank/DDBJ databases">
        <title>The genome sequence of Gaeumannomyces graminis var. tritici strain R3-111a-1.</title>
        <authorList>
            <consortium name="The Broad Institute Genome Sequencing Platform"/>
            <person name="Ma L.-J."/>
            <person name="Dead R."/>
            <person name="Young S."/>
            <person name="Zeng Q."/>
            <person name="Koehrsen M."/>
            <person name="Alvarado L."/>
            <person name="Berlin A."/>
            <person name="Chapman S.B."/>
            <person name="Chen Z."/>
            <person name="Freedman E."/>
            <person name="Gellesch M."/>
            <person name="Goldberg J."/>
            <person name="Griggs A."/>
            <person name="Gujja S."/>
            <person name="Heilman E.R."/>
            <person name="Heiman D."/>
            <person name="Hepburn T."/>
            <person name="Howarth C."/>
            <person name="Jen D."/>
            <person name="Larson L."/>
            <person name="Mehta T."/>
            <person name="Neiman D."/>
            <person name="Pearson M."/>
            <person name="Roberts A."/>
            <person name="Saif S."/>
            <person name="Shea T."/>
            <person name="Shenoy N."/>
            <person name="Sisk P."/>
            <person name="Stolte C."/>
            <person name="Sykes S."/>
            <person name="Walk T."/>
            <person name="White J."/>
            <person name="Yandava C."/>
            <person name="Haas B."/>
            <person name="Nusbaum C."/>
            <person name="Birren B."/>
        </authorList>
    </citation>
    <scope>NUCLEOTIDE SEQUENCE [LARGE SCALE GENOMIC DNA]</scope>
    <source>
        <strain evidence="4">R3-111a-1</strain>
    </source>
</reference>
<feature type="region of interest" description="Disordered" evidence="1">
    <location>
        <begin position="778"/>
        <end position="821"/>
    </location>
</feature>
<dbReference type="EMBL" id="GL385396">
    <property type="protein sequence ID" value="EJT77488.1"/>
    <property type="molecule type" value="Genomic_DNA"/>
</dbReference>
<evidence type="ECO:0000313" key="4">
    <source>
        <dbReference type="Proteomes" id="UP000006039"/>
    </source>
</evidence>
<accession>J3NMT7</accession>
<keyword evidence="4" id="KW-1185">Reference proteome</keyword>
<dbReference type="AlphaFoldDB" id="J3NMT7"/>
<sequence>MQPTGGESIKIGFVPKFRVVSVSAVSPLQALTASITPDEQGRRPFRDHMASLRKSETAAGLDLAVTRKAEENISDAFRTLIRAGYTIQPPKQPGSQGDGGSAAQKQRPPSRELEPQASNGEMAQEPAAAVGHATPVADSPEPVGAATRVELADPSENRERKERLARTPSPHWERGRGPVASLPRARPPARPSFDQAVPQLHGPSPPLTPKDSPGLFWLEPEVRVQSPLQIPGTVKDERPSVSGPDDAHSRCCTYAYSGRESGGPRSARQDSSRRSVRAAARSPEDRGSRAARMDSFCSVCSDFSADRQDGEVKSDMLTIDIGLVSSLLAIIQDFVPSAHSYSGDVHSGGSLLLMSLLTTIRKHIPTGPSGLSPKSASLRLLSRLFGILQPYMPEDGARPKITVGAMRGLLGDLLAAIRDFCPDVDPDPAELLSADCGRRRHRRRREMSNDYGEPVEPPRHRPGRSRDRRHISGGWTRPSSPRGSGRCPSPKRGNSWRDRRAPPYPTDSLTLLGSRHRFVMGPQDYVESRGSLGDALPPHHIIRDSRHLGLYLGACDYVVVLGGGRDQATHSSQPPSCSVVFVPAGEEWRVTGLLHGGTERARPVVGAAELAACLGAALSTVVVGDLDLDQALLPGRRYGAVVVPTGEEWRLRAWDGRPPPAYHAGPERRHHHHRHAVARDGWGSNNEDFGNLADAFEGGVGSEYWILGHGAPQKWEDTRQHPRCDRAGQCSVAGRCMALICFALKHNLHDREESAMPTHQTAVIRLDTPATNLTFPEQTESEAELGNDRHRAPETPGVAVRRYDQAQELSMPPSGRSADIRKRHSNTAWVRYWPVGSGHARAINASPCYSPGLHAIGCAPRQHTPAGPWGVFLNSTNRESGRHQGGLGRGHAQGAVIGA</sequence>
<feature type="compositionally biased region" description="Basic and acidic residues" evidence="1">
    <location>
        <begin position="155"/>
        <end position="176"/>
    </location>
</feature>
<evidence type="ECO:0000313" key="3">
    <source>
        <dbReference type="EnsemblFungi" id="EJT77488"/>
    </source>
</evidence>
<gene>
    <name evidence="3" type="primary">20343054</name>
    <name evidence="2" type="ORF">GGTG_02596</name>
</gene>
<feature type="compositionally biased region" description="Basic and acidic residues" evidence="1">
    <location>
        <begin position="282"/>
        <end position="291"/>
    </location>
</feature>
<proteinExistence type="predicted"/>
<dbReference type="GeneID" id="20343054"/>
<reference evidence="3" key="4">
    <citation type="journal article" date="2015" name="G3 (Bethesda)">
        <title>Genome sequences of three phytopathogenic species of the Magnaporthaceae family of fungi.</title>
        <authorList>
            <person name="Okagaki L.H."/>
            <person name="Nunes C.C."/>
            <person name="Sailsbery J."/>
            <person name="Clay B."/>
            <person name="Brown D."/>
            <person name="John T."/>
            <person name="Oh Y."/>
            <person name="Young N."/>
            <person name="Fitzgerald M."/>
            <person name="Haas B.J."/>
            <person name="Zeng Q."/>
            <person name="Young S."/>
            <person name="Adiconis X."/>
            <person name="Fan L."/>
            <person name="Levin J.Z."/>
            <person name="Mitchell T.K."/>
            <person name="Okubara P.A."/>
            <person name="Farman M.L."/>
            <person name="Kohn L.M."/>
            <person name="Birren B."/>
            <person name="Ma L.-J."/>
            <person name="Dean R.A."/>
        </authorList>
    </citation>
    <scope>NUCLEOTIDE SEQUENCE</scope>
    <source>
        <strain evidence="3">R3-111a-1</strain>
    </source>
</reference>
<organism evidence="2">
    <name type="scientific">Gaeumannomyces tritici (strain R3-111a-1)</name>
    <name type="common">Wheat and barley take-all root rot fungus</name>
    <name type="synonym">Gaeumannomyces graminis var. tritici</name>
    <dbReference type="NCBI Taxonomy" id="644352"/>
    <lineage>
        <taxon>Eukaryota</taxon>
        <taxon>Fungi</taxon>
        <taxon>Dikarya</taxon>
        <taxon>Ascomycota</taxon>
        <taxon>Pezizomycotina</taxon>
        <taxon>Sordariomycetes</taxon>
        <taxon>Sordariomycetidae</taxon>
        <taxon>Magnaporthales</taxon>
        <taxon>Magnaporthaceae</taxon>
        <taxon>Gaeumannomyces</taxon>
    </lineage>
</organism>
<feature type="compositionally biased region" description="Basic residues" evidence="1">
    <location>
        <begin position="460"/>
        <end position="471"/>
    </location>
</feature>
<dbReference type="VEuPathDB" id="FungiDB:GGTG_02596"/>
<dbReference type="OrthoDB" id="10644713at2759"/>
<dbReference type="RefSeq" id="XP_009218633.1">
    <property type="nucleotide sequence ID" value="XM_009220369.1"/>
</dbReference>
<feature type="region of interest" description="Disordered" evidence="1">
    <location>
        <begin position="878"/>
        <end position="899"/>
    </location>
</feature>
<reference evidence="2" key="2">
    <citation type="submission" date="2010-07" db="EMBL/GenBank/DDBJ databases">
        <authorList>
            <consortium name="The Broad Institute Genome Sequencing Platform"/>
            <consortium name="Broad Institute Genome Sequencing Center for Infectious Disease"/>
            <person name="Ma L.-J."/>
            <person name="Dead R."/>
            <person name="Young S."/>
            <person name="Zeng Q."/>
            <person name="Koehrsen M."/>
            <person name="Alvarado L."/>
            <person name="Berlin A."/>
            <person name="Chapman S.B."/>
            <person name="Chen Z."/>
            <person name="Freedman E."/>
            <person name="Gellesch M."/>
            <person name="Goldberg J."/>
            <person name="Griggs A."/>
            <person name="Gujja S."/>
            <person name="Heilman E.R."/>
            <person name="Heiman D."/>
            <person name="Hepburn T."/>
            <person name="Howarth C."/>
            <person name="Jen D."/>
            <person name="Larson L."/>
            <person name="Mehta T."/>
            <person name="Neiman D."/>
            <person name="Pearson M."/>
            <person name="Roberts A."/>
            <person name="Saif S."/>
            <person name="Shea T."/>
            <person name="Shenoy N."/>
            <person name="Sisk P."/>
            <person name="Stolte C."/>
            <person name="Sykes S."/>
            <person name="Walk T."/>
            <person name="White J."/>
            <person name="Yandava C."/>
            <person name="Haas B."/>
            <person name="Nusbaum C."/>
            <person name="Birren B."/>
        </authorList>
    </citation>
    <scope>NUCLEOTIDE SEQUENCE</scope>
    <source>
        <strain evidence="2">R3-111a-1</strain>
    </source>
</reference>